<dbReference type="AlphaFoldDB" id="A0A8X6IUV7"/>
<protein>
    <submittedName>
        <fullName evidence="1">Uncharacterized protein</fullName>
    </submittedName>
</protein>
<name>A0A8X6IUV7_NEPPI</name>
<dbReference type="Proteomes" id="UP000887013">
    <property type="component" value="Unassembled WGS sequence"/>
</dbReference>
<reference evidence="1" key="1">
    <citation type="submission" date="2020-08" db="EMBL/GenBank/DDBJ databases">
        <title>Multicomponent nature underlies the extraordinary mechanical properties of spider dragline silk.</title>
        <authorList>
            <person name="Kono N."/>
            <person name="Nakamura H."/>
            <person name="Mori M."/>
            <person name="Yoshida Y."/>
            <person name="Ohtoshi R."/>
            <person name="Malay A.D."/>
            <person name="Moran D.A.P."/>
            <person name="Tomita M."/>
            <person name="Numata K."/>
            <person name="Arakawa K."/>
        </authorList>
    </citation>
    <scope>NUCLEOTIDE SEQUENCE</scope>
</reference>
<organism evidence="1 2">
    <name type="scientific">Nephila pilipes</name>
    <name type="common">Giant wood spider</name>
    <name type="synonym">Nephila maculata</name>
    <dbReference type="NCBI Taxonomy" id="299642"/>
    <lineage>
        <taxon>Eukaryota</taxon>
        <taxon>Metazoa</taxon>
        <taxon>Ecdysozoa</taxon>
        <taxon>Arthropoda</taxon>
        <taxon>Chelicerata</taxon>
        <taxon>Arachnida</taxon>
        <taxon>Araneae</taxon>
        <taxon>Araneomorphae</taxon>
        <taxon>Entelegynae</taxon>
        <taxon>Araneoidea</taxon>
        <taxon>Nephilidae</taxon>
        <taxon>Nephila</taxon>
    </lineage>
</organism>
<keyword evidence="2" id="KW-1185">Reference proteome</keyword>
<proteinExistence type="predicted"/>
<sequence>MSNDKRHRTLSPSGWWILQRTAFDSSLLDLAEPKNARGSSQQFPSFVKCLCHRCEMQALTIGRMDLGLSCFSVEFRFETWVKEGVVSPITDNLFGVYLLEERS</sequence>
<comment type="caution">
    <text evidence="1">The sequence shown here is derived from an EMBL/GenBank/DDBJ whole genome shotgun (WGS) entry which is preliminary data.</text>
</comment>
<evidence type="ECO:0000313" key="2">
    <source>
        <dbReference type="Proteomes" id="UP000887013"/>
    </source>
</evidence>
<accession>A0A8X6IUV7</accession>
<evidence type="ECO:0000313" key="1">
    <source>
        <dbReference type="EMBL" id="GFS60301.1"/>
    </source>
</evidence>
<gene>
    <name evidence="1" type="ORF">NPIL_607141</name>
</gene>
<dbReference type="EMBL" id="BMAW01093433">
    <property type="protein sequence ID" value="GFS60301.1"/>
    <property type="molecule type" value="Genomic_DNA"/>
</dbReference>